<dbReference type="Gene3D" id="1.20.1260.60">
    <property type="entry name" value="Vacuolar protein sorting-associated protein Ist1"/>
    <property type="match status" value="1"/>
</dbReference>
<sequence length="830" mass="94532">MFDSLLGSKFSNKCSFDLNILFCVCFGISKHAIKCIKARLDPIKKKKQAMVRFLKKDVADLVADGHRDVAFGRIDALIVEINQASCYDMIEQFCEDILKQLQCLRKQRDCPPEALEAVATLIFAAARFPDLPELCDLRHVFNERYGSHMESFVNQEFIEKVQKKSFSTEKKSEIMQNIAQESSTKVDSKAFERKSSNQPESKYDLPKRCATFSCRNEASPMAPSRHKEDTSSEGIHRPTPADFVQKQEVRIELKDIHVISDVKISHLQEKSRRPIVAEPENIEPDYTSYTPLSHINLQNNHKENPREDYRTNYTVPSIITPRNYLKETRRADSLKEKIIRPPQVGEGFAPRGAEEESGSVKYAGYKISKMVPPYTKPNGTKKEGDVEKESDKSVAKDELRGAQDDPCWNRRAKTQEMDRVSKVDSASSLNQRTINMVPPYTNQRRTMSEKYVEEENDKPLYDGSPNMLPIRPGNYAKAADKIPPYMKSKFTTQPMDIINQTVQKFSGYDGSTGAEDNSPLERTEFYTTEGAATYDEKIASQTPRNRRRHASRRSSSTYSDYCGEQVQPDKMDNAFDYGEISHRVLSVQRSHTSRRHSVTYDDGYDAGVVERNPRKVVSEMVDATVYGKFTNQTPRGQRSHTSRRHCVTYDNGHDANAADMQLEKVVSEIVGATHDYDKFSTRTPRGQRRHTSRRHKASYDGQYDEEVVDRYPQPVFDETDYAVDYGKLSSQTPGGRRRHGGRGASAFDDNCEDEERVVDKLLLHYSRKGLAGEPVKMRTRIEPTDSTYLPERVASFPAAGINGRDRCTPRRLDSFSSPSGQLQPNSKEYV</sequence>
<proteinExistence type="inferred from homology"/>
<feature type="region of interest" description="Disordered" evidence="2">
    <location>
        <begin position="179"/>
        <end position="238"/>
    </location>
</feature>
<feature type="compositionally biased region" description="Basic and acidic residues" evidence="2">
    <location>
        <begin position="380"/>
        <end position="403"/>
    </location>
</feature>
<dbReference type="Pfam" id="PF03398">
    <property type="entry name" value="Ist1"/>
    <property type="match status" value="1"/>
</dbReference>
<dbReference type="PANTHER" id="PTHR12161">
    <property type="entry name" value="IST1 FAMILY MEMBER"/>
    <property type="match status" value="1"/>
</dbReference>
<dbReference type="AlphaFoldDB" id="A0A6V7PAG8"/>
<dbReference type="InterPro" id="IPR005061">
    <property type="entry name" value="Ist1"/>
</dbReference>
<feature type="region of interest" description="Disordered" evidence="2">
    <location>
        <begin position="799"/>
        <end position="830"/>
    </location>
</feature>
<feature type="compositionally biased region" description="Polar residues" evidence="2">
    <location>
        <begin position="814"/>
        <end position="830"/>
    </location>
</feature>
<feature type="compositionally biased region" description="Basic and acidic residues" evidence="2">
    <location>
        <begin position="184"/>
        <end position="207"/>
    </location>
</feature>
<dbReference type="FunFam" id="1.20.1260.60:FF:000002">
    <property type="entry name" value="Vacuolar protein sorting-associated protein IST1"/>
    <property type="match status" value="1"/>
</dbReference>
<feature type="compositionally biased region" description="Basic and acidic residues" evidence="2">
    <location>
        <begin position="225"/>
        <end position="236"/>
    </location>
</feature>
<evidence type="ECO:0000256" key="2">
    <source>
        <dbReference type="SAM" id="MobiDB-lite"/>
    </source>
</evidence>
<accession>A0A6V7PAG8</accession>
<name>A0A6V7PAG8_ANACO</name>
<evidence type="ECO:0008006" key="4">
    <source>
        <dbReference type="Google" id="ProtNLM"/>
    </source>
</evidence>
<feature type="region of interest" description="Disordered" evidence="2">
    <location>
        <begin position="677"/>
        <end position="702"/>
    </location>
</feature>
<evidence type="ECO:0000313" key="3">
    <source>
        <dbReference type="EMBL" id="CAD1827684.1"/>
    </source>
</evidence>
<dbReference type="GO" id="GO:0015031">
    <property type="term" value="P:protein transport"/>
    <property type="evidence" value="ECO:0007669"/>
    <property type="project" value="InterPro"/>
</dbReference>
<feature type="compositionally biased region" description="Basic and acidic residues" evidence="2">
    <location>
        <begin position="803"/>
        <end position="813"/>
    </location>
</feature>
<gene>
    <name evidence="3" type="ORF">CB5_LOCUS10895</name>
</gene>
<organism evidence="3">
    <name type="scientific">Ananas comosus var. bracteatus</name>
    <name type="common">red pineapple</name>
    <dbReference type="NCBI Taxonomy" id="296719"/>
    <lineage>
        <taxon>Eukaryota</taxon>
        <taxon>Viridiplantae</taxon>
        <taxon>Streptophyta</taxon>
        <taxon>Embryophyta</taxon>
        <taxon>Tracheophyta</taxon>
        <taxon>Spermatophyta</taxon>
        <taxon>Magnoliopsida</taxon>
        <taxon>Liliopsida</taxon>
        <taxon>Poales</taxon>
        <taxon>Bromeliaceae</taxon>
        <taxon>Bromelioideae</taxon>
        <taxon>Ananas</taxon>
    </lineage>
</organism>
<dbReference type="PANTHER" id="PTHR12161:SF14">
    <property type="entry name" value="REGULATOR OF VPS4 ACTIVITY IN THE MVB PATHWAY PROTEIN"/>
    <property type="match status" value="1"/>
</dbReference>
<feature type="region of interest" description="Disordered" evidence="2">
    <location>
        <begin position="527"/>
        <end position="565"/>
    </location>
</feature>
<feature type="region of interest" description="Disordered" evidence="2">
    <location>
        <begin position="374"/>
        <end position="405"/>
    </location>
</feature>
<comment type="similarity">
    <text evidence="1">Belongs to the IST1 family.</text>
</comment>
<dbReference type="InterPro" id="IPR042277">
    <property type="entry name" value="IST1-like"/>
</dbReference>
<reference evidence="3" key="1">
    <citation type="submission" date="2020-07" db="EMBL/GenBank/DDBJ databases">
        <authorList>
            <person name="Lin J."/>
        </authorList>
    </citation>
    <scope>NUCLEOTIDE SEQUENCE</scope>
</reference>
<feature type="compositionally biased region" description="Basic residues" evidence="2">
    <location>
        <begin position="685"/>
        <end position="696"/>
    </location>
</feature>
<protein>
    <recommendedName>
        <fullName evidence="4">IST1-like protein</fullName>
    </recommendedName>
</protein>
<dbReference type="EMBL" id="LR862146">
    <property type="protein sequence ID" value="CAD1827684.1"/>
    <property type="molecule type" value="Genomic_DNA"/>
</dbReference>
<evidence type="ECO:0000256" key="1">
    <source>
        <dbReference type="ARBA" id="ARBA00005536"/>
    </source>
</evidence>